<dbReference type="PROSITE" id="PS50011">
    <property type="entry name" value="PROTEIN_KINASE_DOM"/>
    <property type="match status" value="1"/>
</dbReference>
<dbReference type="Gene3D" id="1.10.510.10">
    <property type="entry name" value="Transferase(Phosphotransferase) domain 1"/>
    <property type="match status" value="1"/>
</dbReference>
<sequence length="104" mass="11654">MNIAIDVASALQYLHHQYEAISAYVSDFGLARLLLKSNEEVNLAEFSSVGIKVTRGYAAPEYSMRGLSSTEGDVYIYGILLMELFNGRSPTDKQFKDDFNLHNL</sequence>
<comment type="caution">
    <text evidence="2">The sequence shown here is derived from an EMBL/GenBank/DDBJ whole genome shotgun (WGS) entry which is preliminary data.</text>
</comment>
<dbReference type="InterPro" id="IPR011009">
    <property type="entry name" value="Kinase-like_dom_sf"/>
</dbReference>
<feature type="domain" description="Protein kinase" evidence="1">
    <location>
        <begin position="1"/>
        <end position="104"/>
    </location>
</feature>
<protein>
    <submittedName>
        <fullName evidence="2">LRR receptor-like serine/threonine-protein kinase EFR</fullName>
    </submittedName>
</protein>
<dbReference type="InterPro" id="IPR001245">
    <property type="entry name" value="Ser-Thr/Tyr_kinase_cat_dom"/>
</dbReference>
<dbReference type="Pfam" id="PF07714">
    <property type="entry name" value="PK_Tyr_Ser-Thr"/>
    <property type="match status" value="1"/>
</dbReference>
<dbReference type="InterPro" id="IPR000719">
    <property type="entry name" value="Prot_kinase_dom"/>
</dbReference>
<evidence type="ECO:0000313" key="2">
    <source>
        <dbReference type="EMBL" id="KAL2544675.1"/>
    </source>
</evidence>
<evidence type="ECO:0000259" key="1">
    <source>
        <dbReference type="PROSITE" id="PS50011"/>
    </source>
</evidence>
<reference evidence="3" key="1">
    <citation type="submission" date="2024-07" db="EMBL/GenBank/DDBJ databases">
        <title>Two chromosome-level genome assemblies of Korean endemic species Abeliophyllum distichum and Forsythia ovata (Oleaceae).</title>
        <authorList>
            <person name="Jang H."/>
        </authorList>
    </citation>
    <scope>NUCLEOTIDE SEQUENCE [LARGE SCALE GENOMIC DNA]</scope>
</reference>
<dbReference type="Proteomes" id="UP001604277">
    <property type="component" value="Unassembled WGS sequence"/>
</dbReference>
<organism evidence="2 3">
    <name type="scientific">Forsythia ovata</name>
    <dbReference type="NCBI Taxonomy" id="205694"/>
    <lineage>
        <taxon>Eukaryota</taxon>
        <taxon>Viridiplantae</taxon>
        <taxon>Streptophyta</taxon>
        <taxon>Embryophyta</taxon>
        <taxon>Tracheophyta</taxon>
        <taxon>Spermatophyta</taxon>
        <taxon>Magnoliopsida</taxon>
        <taxon>eudicotyledons</taxon>
        <taxon>Gunneridae</taxon>
        <taxon>Pentapetalae</taxon>
        <taxon>asterids</taxon>
        <taxon>lamiids</taxon>
        <taxon>Lamiales</taxon>
        <taxon>Oleaceae</taxon>
        <taxon>Forsythieae</taxon>
        <taxon>Forsythia</taxon>
    </lineage>
</organism>
<dbReference type="InterPro" id="IPR051564">
    <property type="entry name" value="LRR_receptor-like_kinase"/>
</dbReference>
<name>A0ABD1W5B7_9LAMI</name>
<dbReference type="EMBL" id="JBFOLJ010000004">
    <property type="protein sequence ID" value="KAL2544675.1"/>
    <property type="molecule type" value="Genomic_DNA"/>
</dbReference>
<dbReference type="AlphaFoldDB" id="A0ABD1W5B7"/>
<evidence type="ECO:0000313" key="3">
    <source>
        <dbReference type="Proteomes" id="UP001604277"/>
    </source>
</evidence>
<dbReference type="PANTHER" id="PTHR48055:SF57">
    <property type="entry name" value="PROTEIN KINASE DOMAIN-CONTAINING PROTEIN"/>
    <property type="match status" value="1"/>
</dbReference>
<gene>
    <name evidence="2" type="ORF">Fot_13908</name>
</gene>
<dbReference type="SUPFAM" id="SSF56112">
    <property type="entry name" value="Protein kinase-like (PK-like)"/>
    <property type="match status" value="1"/>
</dbReference>
<keyword evidence="3" id="KW-1185">Reference proteome</keyword>
<proteinExistence type="predicted"/>
<dbReference type="PANTHER" id="PTHR48055">
    <property type="entry name" value="LEUCINE-RICH REPEAT RECEPTOR PROTEIN KINASE EMS1"/>
    <property type="match status" value="1"/>
</dbReference>
<accession>A0ABD1W5B7</accession>